<accession>A0AAE1HZH9</accession>
<keyword evidence="1" id="KW-0677">Repeat</keyword>
<dbReference type="Pfam" id="PF00023">
    <property type="entry name" value="Ank"/>
    <property type="match status" value="1"/>
</dbReference>
<evidence type="ECO:0000313" key="6">
    <source>
        <dbReference type="Proteomes" id="UP001219518"/>
    </source>
</evidence>
<dbReference type="SUPFAM" id="SSF48403">
    <property type="entry name" value="Ankyrin repeat"/>
    <property type="match status" value="1"/>
</dbReference>
<feature type="transmembrane region" description="Helical" evidence="4">
    <location>
        <begin position="26"/>
        <end position="47"/>
    </location>
</feature>
<reference evidence="5" key="1">
    <citation type="submission" date="2021-07" db="EMBL/GenBank/DDBJ databases">
        <authorList>
            <person name="Catto M.A."/>
            <person name="Jacobson A."/>
            <person name="Kennedy G."/>
            <person name="Labadie P."/>
            <person name="Hunt B.G."/>
            <person name="Srinivasan R."/>
        </authorList>
    </citation>
    <scope>NUCLEOTIDE SEQUENCE</scope>
    <source>
        <strain evidence="5">PL_HMW_Pooled</strain>
        <tissue evidence="5">Head</tissue>
    </source>
</reference>
<gene>
    <name evidence="5" type="ORF">KUF71_005228</name>
</gene>
<evidence type="ECO:0000256" key="3">
    <source>
        <dbReference type="PROSITE-ProRule" id="PRU00023"/>
    </source>
</evidence>
<keyword evidence="4" id="KW-0812">Transmembrane</keyword>
<keyword evidence="4" id="KW-1133">Transmembrane helix</keyword>
<dbReference type="EMBL" id="JAHWGI010001411">
    <property type="protein sequence ID" value="KAK3930494.1"/>
    <property type="molecule type" value="Genomic_DNA"/>
</dbReference>
<sequence length="269" mass="30078">MMSFSEYLNILLEEVMDWTADLHHLHLHPAAIPAAAAAGVLFVILLLKRRRRVAITNVHMDEATSALSSIHFFAGSPPSDFNIAKCIELLKQYPESVNKCMPGDPLISHGYTPFLRACWHNNFELIKFMLNAGADIRITNCDSETPLYLVAYRVSKSNTWDPRALNLLWTFGCSVDDVNIHNNSMLHLAAKAGHVTLTRWLLLHGAETKVTNRSGYTPRDLALKKGSAPHLLIANLLNSPEDDGVERKVVVRSDGLLLLKSRSLSEYHM</sequence>
<dbReference type="InterPro" id="IPR036770">
    <property type="entry name" value="Ankyrin_rpt-contain_sf"/>
</dbReference>
<dbReference type="AlphaFoldDB" id="A0AAE1HZH9"/>
<dbReference type="PANTHER" id="PTHR24198">
    <property type="entry name" value="ANKYRIN REPEAT AND PROTEIN KINASE DOMAIN-CONTAINING PROTEIN"/>
    <property type="match status" value="1"/>
</dbReference>
<dbReference type="PANTHER" id="PTHR24198:SF165">
    <property type="entry name" value="ANKYRIN REPEAT-CONTAINING PROTEIN-RELATED"/>
    <property type="match status" value="1"/>
</dbReference>
<dbReference type="InterPro" id="IPR002110">
    <property type="entry name" value="Ankyrin_rpt"/>
</dbReference>
<keyword evidence="2 3" id="KW-0040">ANK repeat</keyword>
<evidence type="ECO:0000256" key="1">
    <source>
        <dbReference type="ARBA" id="ARBA00022737"/>
    </source>
</evidence>
<dbReference type="PROSITE" id="PS50297">
    <property type="entry name" value="ANK_REP_REGION"/>
    <property type="match status" value="2"/>
</dbReference>
<dbReference type="Gene3D" id="1.25.40.20">
    <property type="entry name" value="Ankyrin repeat-containing domain"/>
    <property type="match status" value="1"/>
</dbReference>
<dbReference type="PROSITE" id="PS50088">
    <property type="entry name" value="ANK_REPEAT"/>
    <property type="match status" value="2"/>
</dbReference>
<evidence type="ECO:0000256" key="2">
    <source>
        <dbReference type="ARBA" id="ARBA00023043"/>
    </source>
</evidence>
<comment type="caution">
    <text evidence="5">The sequence shown here is derived from an EMBL/GenBank/DDBJ whole genome shotgun (WGS) entry which is preliminary data.</text>
</comment>
<protein>
    <submittedName>
        <fullName evidence="5">E3 ubiquitin-protein ligase MIB2</fullName>
    </submittedName>
</protein>
<dbReference type="Proteomes" id="UP001219518">
    <property type="component" value="Unassembled WGS sequence"/>
</dbReference>
<name>A0AAE1HZH9_9NEOP</name>
<dbReference type="SMART" id="SM00248">
    <property type="entry name" value="ANK"/>
    <property type="match status" value="2"/>
</dbReference>
<feature type="repeat" description="ANK" evidence="3">
    <location>
        <begin position="181"/>
        <end position="213"/>
    </location>
</feature>
<reference evidence="5" key="2">
    <citation type="journal article" date="2023" name="BMC Genomics">
        <title>Pest status, molecular evolution, and epigenetic factors derived from the genome assembly of Frankliniella fusca, a thysanopteran phytovirus vector.</title>
        <authorList>
            <person name="Catto M.A."/>
            <person name="Labadie P.E."/>
            <person name="Jacobson A.L."/>
            <person name="Kennedy G.G."/>
            <person name="Srinivasan R."/>
            <person name="Hunt B.G."/>
        </authorList>
    </citation>
    <scope>NUCLEOTIDE SEQUENCE</scope>
    <source>
        <strain evidence="5">PL_HMW_Pooled</strain>
    </source>
</reference>
<proteinExistence type="predicted"/>
<feature type="repeat" description="ANK" evidence="3">
    <location>
        <begin position="109"/>
        <end position="141"/>
    </location>
</feature>
<organism evidence="5 6">
    <name type="scientific">Frankliniella fusca</name>
    <dbReference type="NCBI Taxonomy" id="407009"/>
    <lineage>
        <taxon>Eukaryota</taxon>
        <taxon>Metazoa</taxon>
        <taxon>Ecdysozoa</taxon>
        <taxon>Arthropoda</taxon>
        <taxon>Hexapoda</taxon>
        <taxon>Insecta</taxon>
        <taxon>Pterygota</taxon>
        <taxon>Neoptera</taxon>
        <taxon>Paraneoptera</taxon>
        <taxon>Thysanoptera</taxon>
        <taxon>Terebrantia</taxon>
        <taxon>Thripoidea</taxon>
        <taxon>Thripidae</taxon>
        <taxon>Frankliniella</taxon>
    </lineage>
</organism>
<keyword evidence="4" id="KW-0472">Membrane</keyword>
<keyword evidence="6" id="KW-1185">Reference proteome</keyword>
<evidence type="ECO:0000313" key="5">
    <source>
        <dbReference type="EMBL" id="KAK3930494.1"/>
    </source>
</evidence>
<dbReference type="Pfam" id="PF13857">
    <property type="entry name" value="Ank_5"/>
    <property type="match status" value="1"/>
</dbReference>
<evidence type="ECO:0000256" key="4">
    <source>
        <dbReference type="SAM" id="Phobius"/>
    </source>
</evidence>